<dbReference type="Proteomes" id="UP000290189">
    <property type="component" value="Unassembled WGS sequence"/>
</dbReference>
<evidence type="ECO:0000256" key="1">
    <source>
        <dbReference type="ARBA" id="ARBA00004173"/>
    </source>
</evidence>
<dbReference type="InterPro" id="IPR016039">
    <property type="entry name" value="Thiolase-like"/>
</dbReference>
<reference evidence="16 17" key="1">
    <citation type="submission" date="2018-03" db="EMBL/GenBank/DDBJ databases">
        <authorList>
            <person name="Fogelqvist J."/>
        </authorList>
    </citation>
    <scope>NUCLEOTIDE SEQUENCE [LARGE SCALE GENOMIC DNA]</scope>
</reference>
<comment type="similarity">
    <text evidence="2 13">Belongs to the thiolase-like superfamily. Thiolase family.</text>
</comment>
<dbReference type="Pfam" id="PF00108">
    <property type="entry name" value="Thiolase_N"/>
    <property type="match status" value="1"/>
</dbReference>
<dbReference type="EC" id="2.3.1.9" evidence="4"/>
<keyword evidence="5 13" id="KW-0808">Transferase</keyword>
<feature type="domain" description="Thiolase C-terminal" evidence="15">
    <location>
        <begin position="278"/>
        <end position="400"/>
    </location>
</feature>
<dbReference type="GO" id="GO:0046872">
    <property type="term" value="F:metal ion binding"/>
    <property type="evidence" value="ECO:0007669"/>
    <property type="project" value="UniProtKB-KW"/>
</dbReference>
<feature type="active site" description="Acyl-thioester intermediate" evidence="11">
    <location>
        <position position="97"/>
    </location>
</feature>
<dbReference type="InterPro" id="IPR020615">
    <property type="entry name" value="Thiolase_acyl_enz_int_AS"/>
</dbReference>
<keyword evidence="9 16" id="KW-0496">Mitochondrion</keyword>
<keyword evidence="6" id="KW-0479">Metal-binding</keyword>
<dbReference type="NCBIfam" id="TIGR01930">
    <property type="entry name" value="AcCoA-C-Actrans"/>
    <property type="match status" value="1"/>
</dbReference>
<comment type="subunit">
    <text evidence="3">Homotetramer.</text>
</comment>
<feature type="binding site" evidence="12">
    <location>
        <begin position="231"/>
        <end position="233"/>
    </location>
    <ligand>
        <name>CoA</name>
        <dbReference type="ChEBI" id="CHEBI:57287"/>
    </ligand>
</feature>
<dbReference type="EMBL" id="OVEO01000019">
    <property type="protein sequence ID" value="SPR01755.1"/>
    <property type="molecule type" value="Genomic_DNA"/>
</dbReference>
<dbReference type="InterPro" id="IPR020616">
    <property type="entry name" value="Thiolase_N"/>
</dbReference>
<dbReference type="PANTHER" id="PTHR18919:SF156">
    <property type="entry name" value="ACETYL-COA ACETYLTRANSFERASE, MITOCHONDRIAL"/>
    <property type="match status" value="1"/>
</dbReference>
<dbReference type="Gene3D" id="3.40.47.10">
    <property type="match status" value="1"/>
</dbReference>
<evidence type="ECO:0000313" key="16">
    <source>
        <dbReference type="EMBL" id="SPR01755.1"/>
    </source>
</evidence>
<dbReference type="PROSITE" id="PS00737">
    <property type="entry name" value="THIOLASE_2"/>
    <property type="match status" value="1"/>
</dbReference>
<sequence length="402" mass="41585">MSVDRGVIVAAARTPIGALSGSLSGRSAPQLAGRTIDAVVKAAAGGDGGARFQASDVQEVFMGCVLTAGVGQAPATQASREGGLPWSVPTTAINKVCSSGLKAVICASQTITTKTQDVVIAGGMESMSRAPFLMPAASRTGLRYGSQTVPDTLVHDGLTDPWDLHPMGVCAEHCSKEYAITREAQDAYAVQSYQRALHALDNGLFKKEIVPIEVLEKKKLVVVDEDAEPRRVDFSKISSLRPVFTAGGTVTAANASSLNDGAASVLVTSAEFAKSRNLKPMARILSYADAAQTSLLFTTAPSLAIPIALERAGLKRSDVDLWEINEAFSVVALVNMQLLELDPAKVNVNGGGVSLGHPIGSSGARIVVTLLHALEQRGASIGVAAICNGGGGASAIVVERVV</sequence>
<geneLocation type="mitochondrion" evidence="16"/>
<feature type="active site" description="Proton acceptor" evidence="11">
    <location>
        <position position="357"/>
    </location>
</feature>
<proteinExistence type="inferred from homology"/>
<dbReference type="PANTHER" id="PTHR18919">
    <property type="entry name" value="ACETYL-COA C-ACYLTRANSFERASE"/>
    <property type="match status" value="1"/>
</dbReference>
<accession>A0A3P3YNG6</accession>
<dbReference type="Pfam" id="PF02803">
    <property type="entry name" value="Thiolase_C"/>
    <property type="match status" value="1"/>
</dbReference>
<evidence type="ECO:0000256" key="9">
    <source>
        <dbReference type="ARBA" id="ARBA00023128"/>
    </source>
</evidence>
<evidence type="ECO:0000259" key="14">
    <source>
        <dbReference type="Pfam" id="PF00108"/>
    </source>
</evidence>
<dbReference type="AlphaFoldDB" id="A0A3P3YNG6"/>
<dbReference type="InterPro" id="IPR002155">
    <property type="entry name" value="Thiolase"/>
</dbReference>
<evidence type="ECO:0000256" key="11">
    <source>
        <dbReference type="PIRSR" id="PIRSR000429-1"/>
    </source>
</evidence>
<dbReference type="SUPFAM" id="SSF53901">
    <property type="entry name" value="Thiolase-like"/>
    <property type="match status" value="2"/>
</dbReference>
<dbReference type="PIRSF" id="PIRSF000429">
    <property type="entry name" value="Ac-CoA_Ac_transf"/>
    <property type="match status" value="1"/>
</dbReference>
<feature type="binding site" evidence="12">
    <location>
        <position position="236"/>
    </location>
    <ligand>
        <name>CoA</name>
        <dbReference type="ChEBI" id="CHEBI:57287"/>
    </ligand>
</feature>
<dbReference type="InterPro" id="IPR020613">
    <property type="entry name" value="Thiolase_CS"/>
</dbReference>
<comment type="subcellular location">
    <subcellularLocation>
        <location evidence="1">Mitochondrion</location>
    </subcellularLocation>
</comment>
<evidence type="ECO:0000259" key="15">
    <source>
        <dbReference type="Pfam" id="PF02803"/>
    </source>
</evidence>
<protein>
    <recommendedName>
        <fullName evidence="4">acetyl-CoA C-acetyltransferase</fullName>
        <ecNumber evidence="4">2.3.1.9</ecNumber>
    </recommendedName>
</protein>
<evidence type="ECO:0000256" key="7">
    <source>
        <dbReference type="ARBA" id="ARBA00022946"/>
    </source>
</evidence>
<dbReference type="InterPro" id="IPR020617">
    <property type="entry name" value="Thiolase_C"/>
</dbReference>
<keyword evidence="10 13" id="KW-0012">Acyltransferase</keyword>
<feature type="active site" description="Proton acceptor" evidence="11">
    <location>
        <position position="387"/>
    </location>
</feature>
<organism evidence="16 17">
    <name type="scientific">Plasmodiophora brassicae</name>
    <name type="common">Clubroot disease agent</name>
    <dbReference type="NCBI Taxonomy" id="37360"/>
    <lineage>
        <taxon>Eukaryota</taxon>
        <taxon>Sar</taxon>
        <taxon>Rhizaria</taxon>
        <taxon>Endomyxa</taxon>
        <taxon>Phytomyxea</taxon>
        <taxon>Plasmodiophorida</taxon>
        <taxon>Plasmodiophoridae</taxon>
        <taxon>Plasmodiophora</taxon>
    </lineage>
</organism>
<keyword evidence="7" id="KW-0809">Transit peptide</keyword>
<dbReference type="GO" id="GO:0005739">
    <property type="term" value="C:mitochondrion"/>
    <property type="evidence" value="ECO:0007669"/>
    <property type="project" value="UniProtKB-SubCell"/>
</dbReference>
<dbReference type="FunFam" id="3.40.47.10:FF:000007">
    <property type="entry name" value="acetyl-CoA acetyltransferase, mitochondrial"/>
    <property type="match status" value="1"/>
</dbReference>
<feature type="binding site" evidence="12">
    <location>
        <position position="193"/>
    </location>
    <ligand>
        <name>CoA</name>
        <dbReference type="ChEBI" id="CHEBI:57287"/>
    </ligand>
</feature>
<dbReference type="CDD" id="cd00751">
    <property type="entry name" value="thiolase"/>
    <property type="match status" value="1"/>
</dbReference>
<evidence type="ECO:0000256" key="2">
    <source>
        <dbReference type="ARBA" id="ARBA00010982"/>
    </source>
</evidence>
<gene>
    <name evidence="16" type="ORF">PLBR_LOCUS8970</name>
</gene>
<evidence type="ECO:0000256" key="12">
    <source>
        <dbReference type="PIRSR" id="PIRSR000429-2"/>
    </source>
</evidence>
<dbReference type="GO" id="GO:0003985">
    <property type="term" value="F:acetyl-CoA C-acetyltransferase activity"/>
    <property type="evidence" value="ECO:0007669"/>
    <property type="project" value="UniProtKB-EC"/>
</dbReference>
<evidence type="ECO:0000256" key="10">
    <source>
        <dbReference type="ARBA" id="ARBA00023315"/>
    </source>
</evidence>
<dbReference type="GO" id="GO:0006635">
    <property type="term" value="P:fatty acid beta-oxidation"/>
    <property type="evidence" value="ECO:0007669"/>
    <property type="project" value="TreeGrafter"/>
</dbReference>
<evidence type="ECO:0000256" key="13">
    <source>
        <dbReference type="RuleBase" id="RU003557"/>
    </source>
</evidence>
<feature type="binding site" evidence="12">
    <location>
        <position position="256"/>
    </location>
    <ligand>
        <name>CoA</name>
        <dbReference type="ChEBI" id="CHEBI:57287"/>
    </ligand>
</feature>
<evidence type="ECO:0000256" key="6">
    <source>
        <dbReference type="ARBA" id="ARBA00022723"/>
    </source>
</evidence>
<feature type="domain" description="Thiolase N-terminal" evidence="14">
    <location>
        <begin position="7"/>
        <end position="270"/>
    </location>
</feature>
<dbReference type="InterPro" id="IPR020610">
    <property type="entry name" value="Thiolase_AS"/>
</dbReference>
<evidence type="ECO:0000256" key="5">
    <source>
        <dbReference type="ARBA" id="ARBA00022679"/>
    </source>
</evidence>
<name>A0A3P3YNG6_PLABS</name>
<dbReference type="PROSITE" id="PS00099">
    <property type="entry name" value="THIOLASE_3"/>
    <property type="match status" value="1"/>
</dbReference>
<keyword evidence="8" id="KW-0630">Potassium</keyword>
<dbReference type="PROSITE" id="PS00098">
    <property type="entry name" value="THIOLASE_1"/>
    <property type="match status" value="1"/>
</dbReference>
<evidence type="ECO:0000313" key="17">
    <source>
        <dbReference type="Proteomes" id="UP000290189"/>
    </source>
</evidence>
<evidence type="ECO:0000256" key="8">
    <source>
        <dbReference type="ARBA" id="ARBA00022958"/>
    </source>
</evidence>
<evidence type="ECO:0000256" key="3">
    <source>
        <dbReference type="ARBA" id="ARBA00011881"/>
    </source>
</evidence>
<evidence type="ECO:0000256" key="4">
    <source>
        <dbReference type="ARBA" id="ARBA00012705"/>
    </source>
</evidence>